<gene>
    <name evidence="1" type="ORF">GGQ89_002124</name>
</gene>
<dbReference type="PROSITE" id="PS51257">
    <property type="entry name" value="PROKAR_LIPOPROTEIN"/>
    <property type="match status" value="1"/>
</dbReference>
<evidence type="ECO:0008006" key="3">
    <source>
        <dbReference type="Google" id="ProtNLM"/>
    </source>
</evidence>
<name>A0ABR6K9W0_9SPHN</name>
<reference evidence="1 2" key="1">
    <citation type="submission" date="2020-08" db="EMBL/GenBank/DDBJ databases">
        <title>Genomic Encyclopedia of Type Strains, Phase IV (KMG-IV): sequencing the most valuable type-strain genomes for metagenomic binning, comparative biology and taxonomic classification.</title>
        <authorList>
            <person name="Goeker M."/>
        </authorList>
    </citation>
    <scope>NUCLEOTIDE SEQUENCE [LARGE SCALE GENOMIC DNA]</scope>
    <source>
        <strain evidence="1 2">DSM 14562</strain>
    </source>
</reference>
<organism evidence="1 2">
    <name type="scientific">Sphingomonas yabuuchiae</name>
    <dbReference type="NCBI Taxonomy" id="172044"/>
    <lineage>
        <taxon>Bacteria</taxon>
        <taxon>Pseudomonadati</taxon>
        <taxon>Pseudomonadota</taxon>
        <taxon>Alphaproteobacteria</taxon>
        <taxon>Sphingomonadales</taxon>
        <taxon>Sphingomonadaceae</taxon>
        <taxon>Sphingomonas</taxon>
    </lineage>
</organism>
<proteinExistence type="predicted"/>
<accession>A0ABR6K9W0</accession>
<dbReference type="EMBL" id="JACHNX010000007">
    <property type="protein sequence ID" value="MBB4609899.1"/>
    <property type="molecule type" value="Genomic_DNA"/>
</dbReference>
<dbReference type="SUPFAM" id="SSF88713">
    <property type="entry name" value="Glycoside hydrolase/deacetylase"/>
    <property type="match status" value="1"/>
</dbReference>
<protein>
    <recommendedName>
        <fullName evidence="3">Chitooligosaccharide deacetylase</fullName>
    </recommendedName>
</protein>
<dbReference type="Gene3D" id="3.20.20.370">
    <property type="entry name" value="Glycoside hydrolase/deacetylase"/>
    <property type="match status" value="1"/>
</dbReference>
<sequence length="592" mass="63550">MTTRRQFLIGAMAFSCSGCVIEGGNDPAPQPTPTPSVDAPQIYMLATKDGSVGQTYSAPQGMSGVQWFREALTSDRTRTPITDASATTYVARAEDIGTRLVTVGVMNGQRVVASALAVVLDIPILLESFDTTSGFTATNEALLASRSAVAQGSGAVEIQGTGSRLGGPGLSKSDIGYHDPAKFGTIAQFVDLGWDPIYHTVTAFDLTLTRGSQEFRAKTPLLEPLYQTPQPLFYGSMWGSIHSSEIEGLQSAGAGRFGVTNSVITQVPHAPRVSVDALVARAGGRPTIVIGFDDILRTQYTDAFPYMQARNVKGGFHIAPGKIGGPSRLTLAQLREMYNAGWDCYLNGSYDDDLMTTRPTLAAALAELQKVRDWAQANGMTRGNDFCCYPNGRYQDSPFRPRSFSAKTNGTRIATMSDTSGIQPGMLVGGYNVPVGTTVVSVDSPTQITLSENVIAQVKTFNFTDLSSEFSYTKLPLALKAAGYKMARTTQGKGSWLSRFGITDRGGVVTPANATSNMSLDELKSLVDVAILRGETLEFYLHGIYETGTGQTDSAKFRGLIDYIVARRDAGQLDVLTKTELWMRDGNSSLPI</sequence>
<evidence type="ECO:0000313" key="2">
    <source>
        <dbReference type="Proteomes" id="UP000584663"/>
    </source>
</evidence>
<keyword evidence="2" id="KW-1185">Reference proteome</keyword>
<comment type="caution">
    <text evidence="1">The sequence shown here is derived from an EMBL/GenBank/DDBJ whole genome shotgun (WGS) entry which is preliminary data.</text>
</comment>
<evidence type="ECO:0000313" key="1">
    <source>
        <dbReference type="EMBL" id="MBB4609899.1"/>
    </source>
</evidence>
<dbReference type="Proteomes" id="UP000584663">
    <property type="component" value="Unassembled WGS sequence"/>
</dbReference>
<dbReference type="InterPro" id="IPR011330">
    <property type="entry name" value="Glyco_hydro/deAcase_b/a-brl"/>
</dbReference>